<evidence type="ECO:0000313" key="1">
    <source>
        <dbReference type="EMBL" id="GAA0216289.1"/>
    </source>
</evidence>
<dbReference type="Proteomes" id="UP001501476">
    <property type="component" value="Unassembled WGS sequence"/>
</dbReference>
<dbReference type="RefSeq" id="WP_286303611.1">
    <property type="nucleotide sequence ID" value="NZ_AP027741.1"/>
</dbReference>
<gene>
    <name evidence="1" type="ORF">GCM10008964_04830</name>
</gene>
<name>A0ABN0TA17_9GAMM</name>
<sequence>MLQKTVTFFGGLVLCAIVHANGKQLHDAACLQCHASLSGGDAYQLYSGDEKNIKSLAALEKRVSYCAKAADVSWNEQQKRAVVDYLNSTFYHLK</sequence>
<dbReference type="InterPro" id="IPR036909">
    <property type="entry name" value="Cyt_c-like_dom_sf"/>
</dbReference>
<accession>A0ABN0TA17</accession>
<keyword evidence="2" id="KW-1185">Reference proteome</keyword>
<evidence type="ECO:0008006" key="3">
    <source>
        <dbReference type="Google" id="ProtNLM"/>
    </source>
</evidence>
<comment type="caution">
    <text evidence="1">The sequence shown here is derived from an EMBL/GenBank/DDBJ whole genome shotgun (WGS) entry which is preliminary data.</text>
</comment>
<protein>
    <recommendedName>
        <fullName evidence="3">Cytochrome c domain-containing protein</fullName>
    </recommendedName>
</protein>
<organism evidence="1 2">
    <name type="scientific">Methylophaga marina</name>
    <dbReference type="NCBI Taxonomy" id="45495"/>
    <lineage>
        <taxon>Bacteria</taxon>
        <taxon>Pseudomonadati</taxon>
        <taxon>Pseudomonadota</taxon>
        <taxon>Gammaproteobacteria</taxon>
        <taxon>Thiotrichales</taxon>
        <taxon>Piscirickettsiaceae</taxon>
        <taxon>Methylophaga</taxon>
    </lineage>
</organism>
<proteinExistence type="predicted"/>
<dbReference type="EMBL" id="BAAADG010000002">
    <property type="protein sequence ID" value="GAA0216289.1"/>
    <property type="molecule type" value="Genomic_DNA"/>
</dbReference>
<dbReference type="SUPFAM" id="SSF46626">
    <property type="entry name" value="Cytochrome c"/>
    <property type="match status" value="1"/>
</dbReference>
<reference evidence="1 2" key="1">
    <citation type="journal article" date="2019" name="Int. J. Syst. Evol. Microbiol.">
        <title>The Global Catalogue of Microorganisms (GCM) 10K type strain sequencing project: providing services to taxonomists for standard genome sequencing and annotation.</title>
        <authorList>
            <consortium name="The Broad Institute Genomics Platform"/>
            <consortium name="The Broad Institute Genome Sequencing Center for Infectious Disease"/>
            <person name="Wu L."/>
            <person name="Ma J."/>
        </authorList>
    </citation>
    <scope>NUCLEOTIDE SEQUENCE [LARGE SCALE GENOMIC DNA]</scope>
    <source>
        <strain evidence="1 2">JCM 6886</strain>
    </source>
</reference>
<evidence type="ECO:0000313" key="2">
    <source>
        <dbReference type="Proteomes" id="UP001501476"/>
    </source>
</evidence>